<proteinExistence type="predicted"/>
<accession>A0A075LP34</accession>
<organism evidence="1 2">
    <name type="scientific">Palaeococcus pacificus DY20341</name>
    <dbReference type="NCBI Taxonomy" id="1343739"/>
    <lineage>
        <taxon>Archaea</taxon>
        <taxon>Methanobacteriati</taxon>
        <taxon>Methanobacteriota</taxon>
        <taxon>Thermococci</taxon>
        <taxon>Thermococcales</taxon>
        <taxon>Thermococcaceae</taxon>
        <taxon>Palaeococcus</taxon>
    </lineage>
</organism>
<sequence>MKFGDKLVDYLKGEELFTVITFKTPYGPVETLDKLVSLIEELGWNVEFKANWWTADVPYGVIRIDATQDGREKIVLGRWILGQECRLMKVENMELEKGKEEFYRMVDSITSTMIHDPAIRTMREQY</sequence>
<evidence type="ECO:0000313" key="2">
    <source>
        <dbReference type="Proteomes" id="UP000027981"/>
    </source>
</evidence>
<dbReference type="GeneID" id="24841151"/>
<dbReference type="KEGG" id="ppac:PAP_00085"/>
<evidence type="ECO:0000313" key="1">
    <source>
        <dbReference type="EMBL" id="AIF68465.1"/>
    </source>
</evidence>
<dbReference type="STRING" id="1343739.PAP_00085"/>
<dbReference type="AlphaFoldDB" id="A0A075LP34"/>
<name>A0A075LP34_9EURY</name>
<dbReference type="RefSeq" id="WP_048163916.1">
    <property type="nucleotide sequence ID" value="NZ_CP006019.1"/>
</dbReference>
<keyword evidence="2" id="KW-1185">Reference proteome</keyword>
<reference evidence="2" key="1">
    <citation type="submission" date="2013-06" db="EMBL/GenBank/DDBJ databases">
        <title>Complete Genome Sequence of Hyperthermophilic Palaeococcus pacificus DY20341T, Isolated from a Deep-Sea Hydrothermal Sediments.</title>
        <authorList>
            <person name="Zeng X."/>
            <person name="Shao Z."/>
        </authorList>
    </citation>
    <scope>NUCLEOTIDE SEQUENCE [LARGE SCALE GENOMIC DNA]</scope>
    <source>
        <strain evidence="2">DY20341</strain>
    </source>
</reference>
<dbReference type="Proteomes" id="UP000027981">
    <property type="component" value="Chromosome"/>
</dbReference>
<protein>
    <submittedName>
        <fullName evidence="1">Anaerobic ribonucleoside-triphosphate reductase</fullName>
    </submittedName>
</protein>
<dbReference type="OrthoDB" id="84929at2157"/>
<dbReference type="HOGENOM" id="CLU_1987717_0_0_2"/>
<reference evidence="1 2" key="2">
    <citation type="journal article" date="2015" name="Genome Announc.">
        <title>Complete Genome Sequence of Hyperthermophilic Piezophilic Archaeon Palaeococcus pacificus DY20341T, Isolated from Deep-Sea Hydrothermal Sediments.</title>
        <authorList>
            <person name="Zeng X."/>
            <person name="Jebbar M."/>
            <person name="Shao Z."/>
        </authorList>
    </citation>
    <scope>NUCLEOTIDE SEQUENCE [LARGE SCALE GENOMIC DNA]</scope>
    <source>
        <strain evidence="1 2">DY20341</strain>
    </source>
</reference>
<dbReference type="EMBL" id="CP006019">
    <property type="protein sequence ID" value="AIF68465.1"/>
    <property type="molecule type" value="Genomic_DNA"/>
</dbReference>
<gene>
    <name evidence="1" type="ORF">PAP_00085</name>
</gene>
<dbReference type="eggNOG" id="arCOG03782">
    <property type="taxonomic scope" value="Archaea"/>
</dbReference>